<reference evidence="1" key="1">
    <citation type="submission" date="2013-07" db="EMBL/GenBank/DDBJ databases">
        <title>The Genome Sequence of Cryptococcus bestiolae CBS10118.</title>
        <authorList>
            <consortium name="The Broad Institute Genome Sequencing Platform"/>
            <person name="Cuomo C."/>
            <person name="Litvintseva A."/>
            <person name="Chen Y."/>
            <person name="Heitman J."/>
            <person name="Sun S."/>
            <person name="Springer D."/>
            <person name="Dromer F."/>
            <person name="Young S.K."/>
            <person name="Zeng Q."/>
            <person name="Gargeya S."/>
            <person name="Fitzgerald M."/>
            <person name="Abouelleil A."/>
            <person name="Alvarado L."/>
            <person name="Berlin A.M."/>
            <person name="Chapman S.B."/>
            <person name="Dewar J."/>
            <person name="Goldberg J."/>
            <person name="Griggs A."/>
            <person name="Gujja S."/>
            <person name="Hansen M."/>
            <person name="Howarth C."/>
            <person name="Imamovic A."/>
            <person name="Larimer J."/>
            <person name="McCowan C."/>
            <person name="Murphy C."/>
            <person name="Pearson M."/>
            <person name="Priest M."/>
            <person name="Roberts A."/>
            <person name="Saif S."/>
            <person name="Shea T."/>
            <person name="Sykes S."/>
            <person name="Wortman J."/>
            <person name="Nusbaum C."/>
            <person name="Birren B."/>
        </authorList>
    </citation>
    <scope>NUCLEOTIDE SEQUENCE [LARGE SCALE GENOMIC DNA]</scope>
    <source>
        <strain evidence="1">CBS 10118</strain>
    </source>
</reference>
<dbReference type="VEuPathDB" id="FungiDB:I302_01353"/>
<sequence>MPSFLQYHDQTSDEMNSVEYDGPGYGTVVRLVSIRNDEACQREIDMKFHTILNSQTGQTFQRGVELVVPLQIEESHPDMESWVGWAMIYGAHDINGNQASVYNFVEDTFGWLSEADKMGMLNDARHSLGHLYRTKVGPSYRFDDYGRDVGAEVDQS</sequence>
<dbReference type="GeneID" id="30205752"/>
<proteinExistence type="predicted"/>
<keyword evidence="3" id="KW-1185">Reference proteome</keyword>
<protein>
    <submittedName>
        <fullName evidence="1">Uncharacterized protein</fullName>
    </submittedName>
</protein>
<reference evidence="1" key="3">
    <citation type="submission" date="2014-01" db="EMBL/GenBank/DDBJ databases">
        <title>Evolution of pathogenesis and genome organization in the Tremellales.</title>
        <authorList>
            <person name="Cuomo C."/>
            <person name="Litvintseva A."/>
            <person name="Heitman J."/>
            <person name="Chen Y."/>
            <person name="Sun S."/>
            <person name="Springer D."/>
            <person name="Dromer F."/>
            <person name="Young S."/>
            <person name="Zeng Q."/>
            <person name="Chapman S."/>
            <person name="Gujja S."/>
            <person name="Saif S."/>
            <person name="Birren B."/>
        </authorList>
    </citation>
    <scope>NUCLEOTIDE SEQUENCE</scope>
    <source>
        <strain evidence="1">CBS 10118</strain>
    </source>
</reference>
<gene>
    <name evidence="1" type="ORF">I302_01353</name>
    <name evidence="2" type="ORF">I302_102660</name>
</gene>
<evidence type="ECO:0000313" key="3">
    <source>
        <dbReference type="Proteomes" id="UP000092730"/>
    </source>
</evidence>
<dbReference type="EMBL" id="KI894018">
    <property type="protein sequence ID" value="OCF29840.1"/>
    <property type="molecule type" value="Genomic_DNA"/>
</dbReference>
<reference evidence="2" key="4">
    <citation type="submission" date="2024-02" db="EMBL/GenBank/DDBJ databases">
        <title>Comparative genomics of Cryptococcus and Kwoniella reveals pathogenesis evolution and contrasting modes of karyotype evolution via chromosome fusion or intercentromeric recombination.</title>
        <authorList>
            <person name="Coelho M.A."/>
            <person name="David-Palma M."/>
            <person name="Shea T."/>
            <person name="Bowers K."/>
            <person name="McGinley-Smith S."/>
            <person name="Mohammad A.W."/>
            <person name="Gnirke A."/>
            <person name="Yurkov A.M."/>
            <person name="Nowrousian M."/>
            <person name="Sun S."/>
            <person name="Cuomo C.A."/>
            <person name="Heitman J."/>
        </authorList>
    </citation>
    <scope>NUCLEOTIDE SEQUENCE</scope>
    <source>
        <strain evidence="2">CBS 10118</strain>
    </source>
</reference>
<name>A0A1B9GFL7_9TREE</name>
<dbReference type="Proteomes" id="UP000092730">
    <property type="component" value="Chromosome 1"/>
</dbReference>
<evidence type="ECO:0000313" key="1">
    <source>
        <dbReference type="EMBL" id="OCF29840.1"/>
    </source>
</evidence>
<accession>A0A1B9GFL7</accession>
<dbReference type="AlphaFoldDB" id="A0A1B9GFL7"/>
<dbReference type="EMBL" id="CP144541">
    <property type="protein sequence ID" value="WVW80674.1"/>
    <property type="molecule type" value="Genomic_DNA"/>
</dbReference>
<dbReference type="RefSeq" id="XP_019050910.1">
    <property type="nucleotide sequence ID" value="XM_019188032.1"/>
</dbReference>
<organism evidence="1">
    <name type="scientific">Kwoniella bestiolae CBS 10118</name>
    <dbReference type="NCBI Taxonomy" id="1296100"/>
    <lineage>
        <taxon>Eukaryota</taxon>
        <taxon>Fungi</taxon>
        <taxon>Dikarya</taxon>
        <taxon>Basidiomycota</taxon>
        <taxon>Agaricomycotina</taxon>
        <taxon>Tremellomycetes</taxon>
        <taxon>Tremellales</taxon>
        <taxon>Cryptococcaceae</taxon>
        <taxon>Kwoniella</taxon>
    </lineage>
</organism>
<reference evidence="2" key="2">
    <citation type="submission" date="2013-07" db="EMBL/GenBank/DDBJ databases">
        <authorList>
            <consortium name="The Broad Institute Genome Sequencing Platform"/>
            <person name="Cuomo C."/>
            <person name="Litvintseva A."/>
            <person name="Chen Y."/>
            <person name="Heitman J."/>
            <person name="Sun S."/>
            <person name="Springer D."/>
            <person name="Dromer F."/>
            <person name="Young S.K."/>
            <person name="Zeng Q."/>
            <person name="Gargeya S."/>
            <person name="Fitzgerald M."/>
            <person name="Abouelleil A."/>
            <person name="Alvarado L."/>
            <person name="Berlin A.M."/>
            <person name="Chapman S.B."/>
            <person name="Dewar J."/>
            <person name="Goldberg J."/>
            <person name="Griggs A."/>
            <person name="Gujja S."/>
            <person name="Hansen M."/>
            <person name="Howarth C."/>
            <person name="Imamovic A."/>
            <person name="Larimer J."/>
            <person name="McCowan C."/>
            <person name="Murphy C."/>
            <person name="Pearson M."/>
            <person name="Priest M."/>
            <person name="Roberts A."/>
            <person name="Saif S."/>
            <person name="Shea T."/>
            <person name="Sykes S."/>
            <person name="Wortman J."/>
            <person name="Nusbaum C."/>
            <person name="Birren B."/>
        </authorList>
    </citation>
    <scope>NUCLEOTIDE SEQUENCE</scope>
    <source>
        <strain evidence="2">CBS 10118</strain>
    </source>
</reference>
<evidence type="ECO:0000313" key="2">
    <source>
        <dbReference type="EMBL" id="WVW80674.1"/>
    </source>
</evidence>
<dbReference type="KEGG" id="kbi:30205752"/>